<dbReference type="CDD" id="cd00090">
    <property type="entry name" value="HTH_ARSR"/>
    <property type="match status" value="1"/>
</dbReference>
<dbReference type="InterPro" id="IPR036390">
    <property type="entry name" value="WH_DNA-bd_sf"/>
</dbReference>
<accession>H8Z0F3</accession>
<dbReference type="OrthoDB" id="5771171at2"/>
<dbReference type="Pfam" id="PF25212">
    <property type="entry name" value="HVO_A0114"/>
    <property type="match status" value="1"/>
</dbReference>
<reference evidence="2" key="1">
    <citation type="submission" date="2011-06" db="EMBL/GenBank/DDBJ databases">
        <authorList>
            <consortium name="US DOE Joint Genome Institute (JGI-PGF)"/>
            <person name="Lucas S."/>
            <person name="Han J."/>
            <person name="Lapidus A."/>
            <person name="Cheng J.-F."/>
            <person name="Goodwin L."/>
            <person name="Pitluck S."/>
            <person name="Peters L."/>
            <person name="Land M.L."/>
            <person name="Hauser L."/>
            <person name="Vogl K."/>
            <person name="Liu Z."/>
            <person name="Overmann J."/>
            <person name="Frigaard N.-U."/>
            <person name="Bryant D.A."/>
            <person name="Woyke T.J."/>
        </authorList>
    </citation>
    <scope>NUCLEOTIDE SEQUENCE [LARGE SCALE GENOMIC DNA]</scope>
    <source>
        <strain evidence="2">970</strain>
    </source>
</reference>
<dbReference type="STRING" id="631362.Thi970DRAFT_01446"/>
<dbReference type="EMBL" id="JH603169">
    <property type="protein sequence ID" value="EIC21254.1"/>
    <property type="molecule type" value="Genomic_DNA"/>
</dbReference>
<reference evidence="1 2" key="2">
    <citation type="submission" date="2011-11" db="EMBL/GenBank/DDBJ databases">
        <authorList>
            <consortium name="US DOE Joint Genome Institute"/>
            <person name="Lucas S."/>
            <person name="Han J."/>
            <person name="Lapidus A."/>
            <person name="Cheng J.-F."/>
            <person name="Goodwin L."/>
            <person name="Pitluck S."/>
            <person name="Peters L."/>
            <person name="Ovchinnikova G."/>
            <person name="Zhang X."/>
            <person name="Detter J.C."/>
            <person name="Han C."/>
            <person name="Tapia R."/>
            <person name="Land M."/>
            <person name="Hauser L."/>
            <person name="Kyrpides N."/>
            <person name="Ivanova N."/>
            <person name="Pagani I."/>
            <person name="Vogl K."/>
            <person name="Liu Z."/>
            <person name="Overmann J."/>
            <person name="Frigaard N.-U."/>
            <person name="Bryant D."/>
            <person name="Woyke T."/>
        </authorList>
    </citation>
    <scope>NUCLEOTIDE SEQUENCE [LARGE SCALE GENOMIC DNA]</scope>
    <source>
        <strain evidence="1 2">970</strain>
    </source>
</reference>
<dbReference type="eggNOG" id="COG4190">
    <property type="taxonomic scope" value="Bacteria"/>
</dbReference>
<dbReference type="Gene3D" id="1.10.10.10">
    <property type="entry name" value="Winged helix-like DNA-binding domain superfamily/Winged helix DNA-binding domain"/>
    <property type="match status" value="1"/>
</dbReference>
<protein>
    <submittedName>
        <fullName evidence="1">Putative transcriptional regulator</fullName>
    </submittedName>
</protein>
<dbReference type="GO" id="GO:0006355">
    <property type="term" value="P:regulation of DNA-templated transcription"/>
    <property type="evidence" value="ECO:0007669"/>
    <property type="project" value="UniProtKB-ARBA"/>
</dbReference>
<dbReference type="Proteomes" id="UP000002964">
    <property type="component" value="Unassembled WGS sequence"/>
</dbReference>
<organism evidence="1 2">
    <name type="scientific">Thiorhodovibrio frisius</name>
    <dbReference type="NCBI Taxonomy" id="631362"/>
    <lineage>
        <taxon>Bacteria</taxon>
        <taxon>Pseudomonadati</taxon>
        <taxon>Pseudomonadota</taxon>
        <taxon>Gammaproteobacteria</taxon>
        <taxon>Chromatiales</taxon>
        <taxon>Chromatiaceae</taxon>
        <taxon>Thiorhodovibrio</taxon>
    </lineage>
</organism>
<dbReference type="RefSeq" id="WP_009147840.1">
    <property type="nucleotide sequence ID" value="NZ_CP121471.1"/>
</dbReference>
<dbReference type="SUPFAM" id="SSF46785">
    <property type="entry name" value="Winged helix' DNA-binding domain"/>
    <property type="match status" value="1"/>
</dbReference>
<proteinExistence type="predicted"/>
<keyword evidence="2" id="KW-1185">Reference proteome</keyword>
<name>H8Z0F3_9GAMM</name>
<evidence type="ECO:0000313" key="2">
    <source>
        <dbReference type="Proteomes" id="UP000002964"/>
    </source>
</evidence>
<evidence type="ECO:0000313" key="1">
    <source>
        <dbReference type="EMBL" id="EIC21254.1"/>
    </source>
</evidence>
<sequence>MKATIEVGHRSSIFDAVADQMADARSGRSVNYQLRFESAQTLFAELTSQRLELLDHLRRIGPCHAEELAAELPVAGDPQVLSQHLDRLETLGLLERNEDGTLSVPFTSIEIILSLARVA</sequence>
<dbReference type="AlphaFoldDB" id="H8Z0F3"/>
<dbReference type="InterPro" id="IPR011991">
    <property type="entry name" value="ArsR-like_HTH"/>
</dbReference>
<gene>
    <name evidence="1" type="ORF">Thi970DRAFT_01446</name>
</gene>
<dbReference type="InterPro" id="IPR036388">
    <property type="entry name" value="WH-like_DNA-bd_sf"/>
</dbReference>
<dbReference type="HOGENOM" id="CLU_130787_1_1_6"/>